<dbReference type="AlphaFoldDB" id="A0A6S6U5K9"/>
<sequence length="419" mass="47528">MRIAIIGSGISGNVAAYHLHKEHDITVFEANDRIGGHTHTHAIETAAGETINIDTGFIVFNDWTYPNFIALLDELGVKSNATEMSFSVKCENSGLEYNGNTLNSLFAQRSNLISPRFYRMVRDILRFNREGHEFIKQTQVSQLSLGDFLEQGNYSDIFIRKYVVPMGAAIWSAKPEVMFSFPAQFFLRFFANHGLLSVNDRPQWRVIDGGSNSYVEPLIAGFKDNIRTSSPVQSIERLDNGVKISSEKYGTEHYDYVFIATHSDQALKLLAHPTPEERNVLGAIPYQDNQVILHTDTKVLPKRKLAWAAWNYHITQQEQERVAVTYDMNILQGFTTPETWCVTLNDSGTIDDRKIIKTLNYQHPVFTPAAVNAQSQQRDINGVQRTYYCGAYWRNGFHEDGVVSALNAVEHFKQDLQHA</sequence>
<name>A0A6S6U5K9_9GAMM</name>
<dbReference type="FunFam" id="1.10.405.20:FF:000001">
    <property type="entry name" value="Amine oxidase"/>
    <property type="match status" value="1"/>
</dbReference>
<dbReference type="Pfam" id="PF01593">
    <property type="entry name" value="Amino_oxidase"/>
    <property type="match status" value="1"/>
</dbReference>
<dbReference type="Gene3D" id="3.50.50.60">
    <property type="entry name" value="FAD/NAD(P)-binding domain"/>
    <property type="match status" value="1"/>
</dbReference>
<proteinExistence type="predicted"/>
<evidence type="ECO:0000313" key="2">
    <source>
        <dbReference type="EMBL" id="CAA6829725.1"/>
    </source>
</evidence>
<evidence type="ECO:0000259" key="1">
    <source>
        <dbReference type="Pfam" id="PF01593"/>
    </source>
</evidence>
<gene>
    <name evidence="2" type="ORF">HELGO_WM7569</name>
</gene>
<organism evidence="2">
    <name type="scientific">uncultured Thiotrichaceae bacterium</name>
    <dbReference type="NCBI Taxonomy" id="298394"/>
    <lineage>
        <taxon>Bacteria</taxon>
        <taxon>Pseudomonadati</taxon>
        <taxon>Pseudomonadota</taxon>
        <taxon>Gammaproteobacteria</taxon>
        <taxon>Thiotrichales</taxon>
        <taxon>Thiotrichaceae</taxon>
        <taxon>environmental samples</taxon>
    </lineage>
</organism>
<dbReference type="GO" id="GO:0016491">
    <property type="term" value="F:oxidoreductase activity"/>
    <property type="evidence" value="ECO:0007669"/>
    <property type="project" value="InterPro"/>
</dbReference>
<protein>
    <submittedName>
        <fullName evidence="2">COG2907: Amine oxidase, flavin-containing</fullName>
    </submittedName>
</protein>
<reference evidence="2" key="1">
    <citation type="submission" date="2020-01" db="EMBL/GenBank/DDBJ databases">
        <authorList>
            <person name="Meier V. D."/>
            <person name="Meier V D."/>
        </authorList>
    </citation>
    <scope>NUCLEOTIDE SEQUENCE</scope>
    <source>
        <strain evidence="2">HLG_WM_MAG_09</strain>
    </source>
</reference>
<accession>A0A6S6U5K9</accession>
<dbReference type="PANTHER" id="PTHR42923:SF17">
    <property type="entry name" value="AMINE OXIDASE DOMAIN-CONTAINING PROTEIN"/>
    <property type="match status" value="1"/>
</dbReference>
<dbReference type="EMBL" id="CACVAT010000546">
    <property type="protein sequence ID" value="CAA6829725.1"/>
    <property type="molecule type" value="Genomic_DNA"/>
</dbReference>
<dbReference type="SUPFAM" id="SSF51905">
    <property type="entry name" value="FAD/NAD(P)-binding domain"/>
    <property type="match status" value="1"/>
</dbReference>
<dbReference type="InterPro" id="IPR002937">
    <property type="entry name" value="Amino_oxidase"/>
</dbReference>
<dbReference type="PANTHER" id="PTHR42923">
    <property type="entry name" value="PROTOPORPHYRINOGEN OXIDASE"/>
    <property type="match status" value="1"/>
</dbReference>
<dbReference type="Gene3D" id="1.10.405.20">
    <property type="match status" value="1"/>
</dbReference>
<dbReference type="Gene3D" id="3.30.70.1990">
    <property type="match status" value="1"/>
</dbReference>
<feature type="domain" description="Amine oxidase" evidence="1">
    <location>
        <begin position="10"/>
        <end position="304"/>
    </location>
</feature>
<dbReference type="InterPro" id="IPR036188">
    <property type="entry name" value="FAD/NAD-bd_sf"/>
</dbReference>
<dbReference type="InterPro" id="IPR050464">
    <property type="entry name" value="Zeta_carotene_desat/Oxidored"/>
</dbReference>